<dbReference type="EMBL" id="JPWH01000011">
    <property type="protein sequence ID" value="RCK48338.1"/>
    <property type="molecule type" value="Genomic_DNA"/>
</dbReference>
<dbReference type="InterPro" id="IPR027417">
    <property type="entry name" value="P-loop_NTPase"/>
</dbReference>
<dbReference type="AlphaFoldDB" id="A0A367X3T6"/>
<evidence type="ECO:0000313" key="2">
    <source>
        <dbReference type="Proteomes" id="UP000252517"/>
    </source>
</evidence>
<name>A0A367X3T6_9PROT</name>
<dbReference type="InterPro" id="IPR011990">
    <property type="entry name" value="TPR-like_helical_dom_sf"/>
</dbReference>
<dbReference type="RefSeq" id="WP_114089043.1">
    <property type="nucleotide sequence ID" value="NZ_JPWH01000011.1"/>
</dbReference>
<dbReference type="OrthoDB" id="341967at2"/>
<reference evidence="1 2" key="1">
    <citation type="submission" date="2014-07" db="EMBL/GenBank/DDBJ databases">
        <title>Draft genome sequence of Thalassospira profundimaris S25-3-2.</title>
        <authorList>
            <person name="Lai Q."/>
            <person name="Shao Z."/>
        </authorList>
    </citation>
    <scope>NUCLEOTIDE SEQUENCE [LARGE SCALE GENOMIC DNA]</scope>
    <source>
        <strain evidence="1 2">S25-3-2</strain>
    </source>
</reference>
<organism evidence="1 2">
    <name type="scientific">Thalassospira profundimaris</name>
    <dbReference type="NCBI Taxonomy" id="502049"/>
    <lineage>
        <taxon>Bacteria</taxon>
        <taxon>Pseudomonadati</taxon>
        <taxon>Pseudomonadota</taxon>
        <taxon>Alphaproteobacteria</taxon>
        <taxon>Rhodospirillales</taxon>
        <taxon>Thalassospiraceae</taxon>
        <taxon>Thalassospira</taxon>
    </lineage>
</organism>
<gene>
    <name evidence="1" type="ORF">TH25_14880</name>
</gene>
<dbReference type="SUPFAM" id="SSF52540">
    <property type="entry name" value="P-loop containing nucleoside triphosphate hydrolases"/>
    <property type="match status" value="1"/>
</dbReference>
<sequence>MSSANSIESLLSLFSKERRAKGGWWALAGFSFQSSIYLTNFFHGLAKGRQSPEELAKTELLSDIFLPNRQKYTLIQVKRTLDRPKMRAALREAYEIATLCDPGFLKKLDFKIACVKRATTAHPRDFSVEEIGGKNTNITVWQHLLTCFEKDDSILEQPDPLDHLRDFLWHSGINDPASFIDDCLGLLLRLFENPDEKKINEIAYELNKKYQKSCESGLKSRPRTGMLIRQSDLEIDQDADSDTGVLFDRRPQLKDLRLKRIRKRPALFSELVENFKSWWQEVSLTDEINNIPSFWIDGRSGEGKSVLLIQLMEYIVNNPQAPVIHFLNSAEELPDWLENQRELQQGGEDANFLPSIAVIDDLHFLKDPDEWDEKVKNATSLLPPKVVILTCGPSTERETFQSRHAALFNIQTFSVPNLDQQEMQDFATWYKERTGKEVRPAQDNTENRLLVVWMFELLQGQSLNSFAANFKRRLKHLEIFELARSILAINALELNAPASLIDNLPDSQRDAFMALCEESQLHFEKFSSGARSNETGYRLSHPQINWQLYCAWAERPATLAQNLGRHLAPSLIEYAKNQDWSPCSDIILNLAKTNKLDNQATLSHNGRVGTINQALAELYLKQYNANSQNDSLPLLSRWLEIWFRGMARDLTPDPVKQALIAASKSPIPVGLSAPVGSWLWRISEILDNLKLADDLRDASRTIIFSVPNAGSSVATIISRAENTNAALDLANEWINQNPYEPSAYFALASLIARYPDNNALSELALRWLEKNYQHPQAHQLLSPLVAAQPNNGEIHLKARKWLEEHPDHPQAQQLFAPLVTARPEDQEIAEAALKWLEENPHHPQAQQLFAPLVTARPNDKKTIDTTKNWLKQNSNHPQAQQLFAPLLKALPDDDSVWKDALKWLEENTENPRAHELLKALIAAKPEEDQVLDVSIEWLQNNLDHSNIHEVFKTLIANRPDNQDVIDSVRLWMSYNPTNKNLYTILVPLIKRSDGEKKWIDLGEQIFDKQSQHPNLNLLAALLSGSKGDQRYINVALEIIEGESKKGNRVFILKEIGRCLANNPQNAIRFLQNDCTSEHLNIVTIQIKWALGNFTYRAEDFLSLIDEIPVTCVTYILTGCIQSNVSDDILAPVLISWFKENYKRTGYRVILKTLKYHPNRWSAIMELGGLRNEIYADYENIQ</sequence>
<proteinExistence type="predicted"/>
<evidence type="ECO:0000313" key="1">
    <source>
        <dbReference type="EMBL" id="RCK48338.1"/>
    </source>
</evidence>
<dbReference type="Gene3D" id="1.25.40.10">
    <property type="entry name" value="Tetratricopeptide repeat domain"/>
    <property type="match status" value="1"/>
</dbReference>
<dbReference type="SUPFAM" id="SSF48452">
    <property type="entry name" value="TPR-like"/>
    <property type="match status" value="1"/>
</dbReference>
<protein>
    <submittedName>
        <fullName evidence="1">Uncharacterized protein</fullName>
    </submittedName>
</protein>
<accession>A0A367X3T6</accession>
<comment type="caution">
    <text evidence="1">The sequence shown here is derived from an EMBL/GenBank/DDBJ whole genome shotgun (WGS) entry which is preliminary data.</text>
</comment>
<dbReference type="Proteomes" id="UP000252517">
    <property type="component" value="Unassembled WGS sequence"/>
</dbReference>